<keyword evidence="5 6" id="KW-0472">Membrane</keyword>
<feature type="transmembrane region" description="Helical" evidence="6">
    <location>
        <begin position="108"/>
        <end position="125"/>
    </location>
</feature>
<organism evidence="8">
    <name type="scientific">Halobacterium sp. NMX12-1</name>
    <dbReference type="NCBI Taxonomy" id="3166650"/>
    <lineage>
        <taxon>Archaea</taxon>
        <taxon>Methanobacteriati</taxon>
        <taxon>Methanobacteriota</taxon>
        <taxon>Stenosarchaea group</taxon>
        <taxon>Halobacteria</taxon>
        <taxon>Halobacteriales</taxon>
        <taxon>Halobacteriaceae</taxon>
        <taxon>Halobacterium</taxon>
    </lineage>
</organism>
<dbReference type="InterPro" id="IPR003918">
    <property type="entry name" value="NADH_UbQ_OxRdtase"/>
</dbReference>
<evidence type="ECO:0000256" key="4">
    <source>
        <dbReference type="ARBA" id="ARBA00022989"/>
    </source>
</evidence>
<evidence type="ECO:0000256" key="6">
    <source>
        <dbReference type="SAM" id="Phobius"/>
    </source>
</evidence>
<evidence type="ECO:0000256" key="2">
    <source>
        <dbReference type="ARBA" id="ARBA00022475"/>
    </source>
</evidence>
<feature type="transmembrane region" description="Helical" evidence="6">
    <location>
        <begin position="371"/>
        <end position="393"/>
    </location>
</feature>
<dbReference type="EMBL" id="CP159204">
    <property type="protein sequence ID" value="XCF15343.1"/>
    <property type="molecule type" value="Genomic_DNA"/>
</dbReference>
<keyword evidence="4 6" id="KW-1133">Transmembrane helix</keyword>
<keyword evidence="2" id="KW-1003">Cell membrane</keyword>
<dbReference type="AlphaFoldDB" id="A0AAU8C9H1"/>
<dbReference type="GO" id="GO:0042773">
    <property type="term" value="P:ATP synthesis coupled electron transport"/>
    <property type="evidence" value="ECO:0007669"/>
    <property type="project" value="InterPro"/>
</dbReference>
<feature type="transmembrane region" description="Helical" evidence="6">
    <location>
        <begin position="302"/>
        <end position="323"/>
    </location>
</feature>
<feature type="transmembrane region" description="Helical" evidence="6">
    <location>
        <begin position="272"/>
        <end position="295"/>
    </location>
</feature>
<dbReference type="Pfam" id="PF00361">
    <property type="entry name" value="Proton_antipo_M"/>
    <property type="match status" value="1"/>
</dbReference>
<feature type="transmembrane region" description="Helical" evidence="6">
    <location>
        <begin position="32"/>
        <end position="53"/>
    </location>
</feature>
<feature type="transmembrane region" description="Helical" evidence="6">
    <location>
        <begin position="206"/>
        <end position="227"/>
    </location>
</feature>
<dbReference type="PANTHER" id="PTHR42703">
    <property type="entry name" value="NADH DEHYDROGENASE"/>
    <property type="match status" value="1"/>
</dbReference>
<reference evidence="8" key="1">
    <citation type="submission" date="2024-06" db="EMBL/GenBank/DDBJ databases">
        <title>Genome Sequence of an extremely halophilic archaeon isolated from Permian era halite, Salado Formation, Carlsbad, New Mexico: Halobacterium sp. strain NMX12-1.</title>
        <authorList>
            <person name="Sotoa L."/>
            <person name="DasSarma P."/>
            <person name="Anton B.P."/>
            <person name="Vincze T."/>
            <person name="Verma I."/>
            <person name="Eralp B."/>
            <person name="Powers D.W."/>
            <person name="Dozier B.L."/>
            <person name="Roberts R.J."/>
            <person name="DasSarma S."/>
        </authorList>
    </citation>
    <scope>NUCLEOTIDE SEQUENCE</scope>
    <source>
        <strain evidence="8">NMX12-1</strain>
    </source>
</reference>
<keyword evidence="3 6" id="KW-0812">Transmembrane</keyword>
<dbReference type="PRINTS" id="PR01437">
    <property type="entry name" value="NUOXDRDTASE4"/>
</dbReference>
<dbReference type="RefSeq" id="WP_230891288.1">
    <property type="nucleotide sequence ID" value="NZ_CP159204.1"/>
</dbReference>
<dbReference type="InterPro" id="IPR050586">
    <property type="entry name" value="CPA3_Na-H_Antiporter_D"/>
</dbReference>
<evidence type="ECO:0000256" key="5">
    <source>
        <dbReference type="ARBA" id="ARBA00023136"/>
    </source>
</evidence>
<feature type="transmembrane region" description="Helical" evidence="6">
    <location>
        <begin position="405"/>
        <end position="426"/>
    </location>
</feature>
<dbReference type="GO" id="GO:0008137">
    <property type="term" value="F:NADH dehydrogenase (ubiquinone) activity"/>
    <property type="evidence" value="ECO:0007669"/>
    <property type="project" value="InterPro"/>
</dbReference>
<protein>
    <submittedName>
        <fullName evidence="8">Monovalent cation/H+ antiporter subunit D family protein</fullName>
    </submittedName>
</protein>
<proteinExistence type="predicted"/>
<name>A0AAU8C9H1_9EURY</name>
<feature type="transmembrane region" description="Helical" evidence="6">
    <location>
        <begin position="467"/>
        <end position="487"/>
    </location>
</feature>
<dbReference type="InterPro" id="IPR001750">
    <property type="entry name" value="ND/Mrp_TM"/>
</dbReference>
<dbReference type="GO" id="GO:0005886">
    <property type="term" value="C:plasma membrane"/>
    <property type="evidence" value="ECO:0007669"/>
    <property type="project" value="UniProtKB-SubCell"/>
</dbReference>
<evidence type="ECO:0000256" key="1">
    <source>
        <dbReference type="ARBA" id="ARBA00004651"/>
    </source>
</evidence>
<evidence type="ECO:0000256" key="3">
    <source>
        <dbReference type="ARBA" id="ARBA00022692"/>
    </source>
</evidence>
<feature type="transmembrane region" description="Helical" evidence="6">
    <location>
        <begin position="239"/>
        <end position="260"/>
    </location>
</feature>
<sequence>MSDLVALAVAAPIVGSLVALVAGIVRSKSGWPVAVVACAVQLVVAAQLAATAFTEGTIEYVVGGFEAPYGIELVVDGLTATMIVLIAVVSLGVLAYARRAGPRSNPFYAVYMLLVTGLTGMSVTADLFNMYVFLEITGLAAYALVASGDRGRSAVAALKYLLVGTVGASLFLLGVGYAYIDTGTLNMADLAVKLAENGYTATLTQAAFAFIVVGLFIKVAVFPLHTWQPDAYAGAPDTVSALISALVSTIAAYALLRVVYTVFGAGFVDANPLAHAILVGGAVVSIVAGSLLAISQSEVKRMLAYSSVSQFGLVVAAISIGNVTALMGAAIHLVGHAIMKGGLFLTAGLVATETGARRVEEFDGLVQRSPVGAGVFGVLAVAMVGIPPTIGFAGKWYIAVGAAEAGSWALLAVIVGSTLLTLAYFARLVERMFFREPSVDLEPAVERVDARADGGEDATGVSFGMQATVVAAAVLAVALGFAVFGYSDALQPTIEALLS</sequence>
<comment type="subcellular location">
    <subcellularLocation>
        <location evidence="1">Cell membrane</location>
        <topology evidence="1">Multi-pass membrane protein</topology>
    </subcellularLocation>
</comment>
<gene>
    <name evidence="8" type="ORF">ABSL23_08770</name>
</gene>
<feature type="transmembrane region" description="Helical" evidence="6">
    <location>
        <begin position="160"/>
        <end position="180"/>
    </location>
</feature>
<dbReference type="KEGG" id="hanx:ABSL23_08770"/>
<dbReference type="PANTHER" id="PTHR42703:SF1">
    <property type="entry name" value="NA(+)_H(+) ANTIPORTER SUBUNIT D1"/>
    <property type="match status" value="1"/>
</dbReference>
<feature type="domain" description="NADH:quinone oxidoreductase/Mrp antiporter transmembrane" evidence="7">
    <location>
        <begin position="125"/>
        <end position="421"/>
    </location>
</feature>
<feature type="transmembrane region" description="Helical" evidence="6">
    <location>
        <begin position="6"/>
        <end position="25"/>
    </location>
</feature>
<feature type="transmembrane region" description="Helical" evidence="6">
    <location>
        <begin position="131"/>
        <end position="148"/>
    </location>
</feature>
<evidence type="ECO:0000259" key="7">
    <source>
        <dbReference type="Pfam" id="PF00361"/>
    </source>
</evidence>
<accession>A0AAU8C9H1</accession>
<evidence type="ECO:0000313" key="8">
    <source>
        <dbReference type="EMBL" id="XCF15343.1"/>
    </source>
</evidence>
<dbReference type="GeneID" id="91109237"/>
<feature type="transmembrane region" description="Helical" evidence="6">
    <location>
        <begin position="73"/>
        <end position="96"/>
    </location>
</feature>